<dbReference type="EMBL" id="CADCWF010000334">
    <property type="protein sequence ID" value="CAA9579573.1"/>
    <property type="molecule type" value="Genomic_DNA"/>
</dbReference>
<dbReference type="AlphaFoldDB" id="A0A6J4VLX5"/>
<gene>
    <name evidence="1" type="ORF">AVDCRST_MAG59-4493</name>
</gene>
<name>A0A6J4VLX5_9BACT</name>
<accession>A0A6J4VLX5</accession>
<evidence type="ECO:0000313" key="1">
    <source>
        <dbReference type="EMBL" id="CAA9579573.1"/>
    </source>
</evidence>
<protein>
    <submittedName>
        <fullName evidence="1">Uncharacterized protein</fullName>
    </submittedName>
</protein>
<reference evidence="1" key="1">
    <citation type="submission" date="2020-02" db="EMBL/GenBank/DDBJ databases">
        <authorList>
            <person name="Meier V. D."/>
        </authorList>
    </citation>
    <scope>NUCLEOTIDE SEQUENCE</scope>
    <source>
        <strain evidence="1">AVDCRST_MAG59</strain>
    </source>
</reference>
<organism evidence="1">
    <name type="scientific">uncultured Thermomicrobiales bacterium</name>
    <dbReference type="NCBI Taxonomy" id="1645740"/>
    <lineage>
        <taxon>Bacteria</taxon>
        <taxon>Pseudomonadati</taxon>
        <taxon>Thermomicrobiota</taxon>
        <taxon>Thermomicrobia</taxon>
        <taxon>Thermomicrobiales</taxon>
        <taxon>environmental samples</taxon>
    </lineage>
</organism>
<proteinExistence type="predicted"/>
<sequence length="49" mass="5712">MGIDDYRQRLPLLVILSKAKDLPLYRPPSQGDCTNRKEMIRLRAHTESD</sequence>